<sequence>MRARLPPPIYVLKDANSCAPAGKPPLTLVSEPVPVLIIMPAVGSAIGLSTPIAQRRECQQAGFWKLAAQPGTIAGGKPERRQPQCHGARTVNRPQFAGSLEIA</sequence>
<dbReference type="Proteomes" id="UP000326202">
    <property type="component" value="Chromosome"/>
</dbReference>
<evidence type="ECO:0000256" key="1">
    <source>
        <dbReference type="SAM" id="MobiDB-lite"/>
    </source>
</evidence>
<name>A0A5J6MJV1_9PROT</name>
<feature type="region of interest" description="Disordered" evidence="1">
    <location>
        <begin position="71"/>
        <end position="103"/>
    </location>
</feature>
<gene>
    <name evidence="2" type="ORF">FRZ44_20500</name>
</gene>
<organism evidence="2 3">
    <name type="scientific">Hypericibacter terrae</name>
    <dbReference type="NCBI Taxonomy" id="2602015"/>
    <lineage>
        <taxon>Bacteria</taxon>
        <taxon>Pseudomonadati</taxon>
        <taxon>Pseudomonadota</taxon>
        <taxon>Alphaproteobacteria</taxon>
        <taxon>Rhodospirillales</taxon>
        <taxon>Dongiaceae</taxon>
        <taxon>Hypericibacter</taxon>
    </lineage>
</organism>
<evidence type="ECO:0000313" key="3">
    <source>
        <dbReference type="Proteomes" id="UP000326202"/>
    </source>
</evidence>
<evidence type="ECO:0000313" key="2">
    <source>
        <dbReference type="EMBL" id="QEX16755.1"/>
    </source>
</evidence>
<proteinExistence type="predicted"/>
<dbReference type="KEGG" id="htq:FRZ44_20500"/>
<protein>
    <submittedName>
        <fullName evidence="2">Uncharacterized protein</fullName>
    </submittedName>
</protein>
<dbReference type="EMBL" id="CP042906">
    <property type="protein sequence ID" value="QEX16755.1"/>
    <property type="molecule type" value="Genomic_DNA"/>
</dbReference>
<reference evidence="2 3" key="1">
    <citation type="submission" date="2019-08" db="EMBL/GenBank/DDBJ databases">
        <title>Hyperibacter terrae gen. nov., sp. nov. and Hyperibacter viscosus sp. nov., two new members in the family Rhodospirillaceae isolated from the rhizosphere of Hypericum perforatum.</title>
        <authorList>
            <person name="Noviana Z."/>
        </authorList>
    </citation>
    <scope>NUCLEOTIDE SEQUENCE [LARGE SCALE GENOMIC DNA]</scope>
    <source>
        <strain evidence="2 3">R5913</strain>
    </source>
</reference>
<keyword evidence="3" id="KW-1185">Reference proteome</keyword>
<dbReference type="AlphaFoldDB" id="A0A5J6MJV1"/>
<accession>A0A5J6MJV1</accession>